<dbReference type="AlphaFoldDB" id="A0A7K0DPU2"/>
<dbReference type="InterPro" id="IPR050194">
    <property type="entry name" value="Glycosyltransferase_grp1"/>
</dbReference>
<evidence type="ECO:0000256" key="1">
    <source>
        <dbReference type="ARBA" id="ARBA00022676"/>
    </source>
</evidence>
<sequence>MSGLRIALVASNSHPIAQPFAGGLEAHVWLLARALRDRGHRVTLFAAPGSDPGSGADSIAVRDLTLSTAAVQDISMPSPQFLIDHHAYLGLMVDLISSGAASFDVVHNHSLHYLPLAMAPALTVPMLTTLHTPPTPWLESALHITGGHGSEFAAVSRYTAAAWRHAVGDIGIVGNGIDTRCWPVGDGGDDLVWSGRITPEKAPHLAIDVARRAGRRLHLAGPIHDRPYFDRFIRPALDPAVVYHGHLRSDRLARLIGSCAVALITPQWDEPYGLVVAEALACGTPVVAFARGGIPEIVDETCGCLVPAGDTAAMAAAVPVAAGLRRRAARRHAETACDQVTMVEAYLDRYRRLIDTAVPELR</sequence>
<organism evidence="4 5">
    <name type="scientific">Nocardia aurantia</name>
    <dbReference type="NCBI Taxonomy" id="2585199"/>
    <lineage>
        <taxon>Bacteria</taxon>
        <taxon>Bacillati</taxon>
        <taxon>Actinomycetota</taxon>
        <taxon>Actinomycetes</taxon>
        <taxon>Mycobacteriales</taxon>
        <taxon>Nocardiaceae</taxon>
        <taxon>Nocardia</taxon>
    </lineage>
</organism>
<evidence type="ECO:0000313" key="4">
    <source>
        <dbReference type="EMBL" id="MQY27785.1"/>
    </source>
</evidence>
<dbReference type="Proteomes" id="UP000431401">
    <property type="component" value="Unassembled WGS sequence"/>
</dbReference>
<name>A0A7K0DPU2_9NOCA</name>
<reference evidence="4 5" key="1">
    <citation type="submission" date="2019-10" db="EMBL/GenBank/DDBJ databases">
        <title>Nocardia macrotermitis sp. nov. and Nocardia aurantia sp. nov., isolated from the gut of fungus growing-termite Macrotermes natalensis.</title>
        <authorList>
            <person name="Benndorf R."/>
            <person name="Schwitalla J."/>
            <person name="Martin K."/>
            <person name="De Beer W."/>
            <person name="Kaster A.-K."/>
            <person name="Vollmers J."/>
            <person name="Poulsen M."/>
            <person name="Beemelmanns C."/>
        </authorList>
    </citation>
    <scope>NUCLEOTIDE SEQUENCE [LARGE SCALE GENOMIC DNA]</scope>
    <source>
        <strain evidence="4 5">RB56</strain>
    </source>
</reference>
<dbReference type="Pfam" id="PF13692">
    <property type="entry name" value="Glyco_trans_1_4"/>
    <property type="match status" value="1"/>
</dbReference>
<gene>
    <name evidence="4" type="ORF">NRB56_33680</name>
</gene>
<dbReference type="PANTHER" id="PTHR45947:SF3">
    <property type="entry name" value="SULFOQUINOVOSYL TRANSFERASE SQD2"/>
    <property type="match status" value="1"/>
</dbReference>
<dbReference type="OrthoDB" id="9809227at2"/>
<comment type="caution">
    <text evidence="4">The sequence shown here is derived from an EMBL/GenBank/DDBJ whole genome shotgun (WGS) entry which is preliminary data.</text>
</comment>
<dbReference type="EC" id="2.4.1.11" evidence="4"/>
<dbReference type="SUPFAM" id="SSF53756">
    <property type="entry name" value="UDP-Glycosyltransferase/glycogen phosphorylase"/>
    <property type="match status" value="1"/>
</dbReference>
<feature type="domain" description="Glycosyltransferase subfamily 4-like N-terminal" evidence="3">
    <location>
        <begin position="22"/>
        <end position="179"/>
    </location>
</feature>
<dbReference type="EMBL" id="WEGI01000007">
    <property type="protein sequence ID" value="MQY27785.1"/>
    <property type="molecule type" value="Genomic_DNA"/>
</dbReference>
<dbReference type="RefSeq" id="WP_153343235.1">
    <property type="nucleotide sequence ID" value="NZ_WEGI01000007.1"/>
</dbReference>
<dbReference type="PANTHER" id="PTHR45947">
    <property type="entry name" value="SULFOQUINOVOSYL TRANSFERASE SQD2"/>
    <property type="match status" value="1"/>
</dbReference>
<keyword evidence="2 4" id="KW-0808">Transferase</keyword>
<keyword evidence="5" id="KW-1185">Reference proteome</keyword>
<protein>
    <submittedName>
        <fullName evidence="4">Glycogen synthase</fullName>
        <ecNumber evidence="4">2.4.1.11</ecNumber>
    </submittedName>
</protein>
<accession>A0A7K0DPU2</accession>
<evidence type="ECO:0000259" key="3">
    <source>
        <dbReference type="Pfam" id="PF13439"/>
    </source>
</evidence>
<dbReference type="Pfam" id="PF13439">
    <property type="entry name" value="Glyco_transf_4"/>
    <property type="match status" value="1"/>
</dbReference>
<evidence type="ECO:0000256" key="2">
    <source>
        <dbReference type="ARBA" id="ARBA00022679"/>
    </source>
</evidence>
<dbReference type="GO" id="GO:1903509">
    <property type="term" value="P:liposaccharide metabolic process"/>
    <property type="evidence" value="ECO:0007669"/>
    <property type="project" value="UniProtKB-ARBA"/>
</dbReference>
<dbReference type="InterPro" id="IPR028098">
    <property type="entry name" value="Glyco_trans_4-like_N"/>
</dbReference>
<keyword evidence="1 4" id="KW-0328">Glycosyltransferase</keyword>
<dbReference type="GO" id="GO:1901137">
    <property type="term" value="P:carbohydrate derivative biosynthetic process"/>
    <property type="evidence" value="ECO:0007669"/>
    <property type="project" value="UniProtKB-ARBA"/>
</dbReference>
<evidence type="ECO:0000313" key="5">
    <source>
        <dbReference type="Proteomes" id="UP000431401"/>
    </source>
</evidence>
<proteinExistence type="predicted"/>
<dbReference type="GO" id="GO:0004373">
    <property type="term" value="F:alpha-1,4-glucan glucosyltransferase (UDP-glucose donor) activity"/>
    <property type="evidence" value="ECO:0007669"/>
    <property type="project" value="UniProtKB-EC"/>
</dbReference>
<dbReference type="Gene3D" id="3.40.50.2000">
    <property type="entry name" value="Glycogen Phosphorylase B"/>
    <property type="match status" value="2"/>
</dbReference>